<proteinExistence type="predicted"/>
<dbReference type="EMBL" id="JACARY010000142">
    <property type="protein sequence ID" value="NWD99188.1"/>
    <property type="molecule type" value="Genomic_DNA"/>
</dbReference>
<protein>
    <submittedName>
        <fullName evidence="2">DUF4158 domain-containing protein</fullName>
    </submittedName>
</protein>
<organism evidence="2 3">
    <name type="scientific">Pseudomonas reactans</name>
    <dbReference type="NCBI Taxonomy" id="117680"/>
    <lineage>
        <taxon>Bacteria</taxon>
        <taxon>Pseudomonadati</taxon>
        <taxon>Pseudomonadota</taxon>
        <taxon>Gammaproteobacteria</taxon>
        <taxon>Pseudomonadales</taxon>
        <taxon>Pseudomonadaceae</taxon>
        <taxon>Pseudomonas</taxon>
    </lineage>
</organism>
<reference evidence="2 3" key="1">
    <citation type="submission" date="2020-04" db="EMBL/GenBank/DDBJ databases">
        <title>Molecular characterization of pseudomonads from Agaricus bisporus reveal novel blotch 2 pathogens in Western Europe.</title>
        <authorList>
            <person name="Taparia T."/>
            <person name="Krijger M."/>
            <person name="Haynes E."/>
            <person name="Elpinstone J.G."/>
            <person name="Noble R."/>
            <person name="Van Der Wolf J."/>
        </authorList>
    </citation>
    <scope>NUCLEOTIDE SEQUENCE [LARGE SCALE GENOMIC DNA]</scope>
    <source>
        <strain evidence="2 3">P7774</strain>
    </source>
</reference>
<dbReference type="InterPro" id="IPR025296">
    <property type="entry name" value="DUF4158"/>
</dbReference>
<name>A0ABX2R5A7_9PSED</name>
<keyword evidence="3" id="KW-1185">Reference proteome</keyword>
<gene>
    <name evidence="2" type="ORF">HX871_32725</name>
</gene>
<sequence length="73" mass="8362">MATVERTAYPRFPKVFSTKELQACYTPTAEELDWATRSTRGQSPRLGLLVLLKIFQQLHYFPYLDAIPTAVVD</sequence>
<evidence type="ECO:0000313" key="3">
    <source>
        <dbReference type="Proteomes" id="UP000572863"/>
    </source>
</evidence>
<accession>A0ABX2R5A7</accession>
<dbReference type="RefSeq" id="WP_177062649.1">
    <property type="nucleotide sequence ID" value="NZ_JACARY010000142.1"/>
</dbReference>
<feature type="domain" description="DUF4158" evidence="1">
    <location>
        <begin position="3"/>
        <end position="72"/>
    </location>
</feature>
<dbReference type="Pfam" id="PF13700">
    <property type="entry name" value="DUF4158"/>
    <property type="match status" value="1"/>
</dbReference>
<comment type="caution">
    <text evidence="2">The sequence shown here is derived from an EMBL/GenBank/DDBJ whole genome shotgun (WGS) entry which is preliminary data.</text>
</comment>
<evidence type="ECO:0000259" key="1">
    <source>
        <dbReference type="Pfam" id="PF13700"/>
    </source>
</evidence>
<feature type="non-terminal residue" evidence="2">
    <location>
        <position position="73"/>
    </location>
</feature>
<evidence type="ECO:0000313" key="2">
    <source>
        <dbReference type="EMBL" id="NWD99188.1"/>
    </source>
</evidence>
<dbReference type="Proteomes" id="UP000572863">
    <property type="component" value="Unassembled WGS sequence"/>
</dbReference>